<feature type="transmembrane region" description="Helical" evidence="5">
    <location>
        <begin position="371"/>
        <end position="389"/>
    </location>
</feature>
<feature type="transmembrane region" description="Helical" evidence="5">
    <location>
        <begin position="38"/>
        <end position="59"/>
    </location>
</feature>
<evidence type="ECO:0000313" key="7">
    <source>
        <dbReference type="EMBL" id="EOQ02509.1"/>
    </source>
</evidence>
<evidence type="ECO:0000256" key="1">
    <source>
        <dbReference type="ARBA" id="ARBA00004141"/>
    </source>
</evidence>
<gene>
    <name evidence="7" type="ORF">IKC_04536</name>
</gene>
<dbReference type="InterPro" id="IPR007016">
    <property type="entry name" value="O-antigen_ligase-rel_domated"/>
</dbReference>
<feature type="transmembrane region" description="Helical" evidence="5">
    <location>
        <begin position="231"/>
        <end position="249"/>
    </location>
</feature>
<protein>
    <recommendedName>
        <fullName evidence="6">O-antigen ligase-related domain-containing protein</fullName>
    </recommendedName>
</protein>
<sequence>MKINTKYDSKGELYLYVLIIIALLFSALSGIAERVDSNSVLISSLTLMAVIAIVFVYLLKLIKNKEIKKHTGIYTLIFINVLLIFISAFATTINGQAIKFIVYYTFMAIIVNIVDEDILLKSCKVLVYTSIILSLDIIVQGMELYNTGIDLVNLRSFTLMDKQYYTAFYAIVLPISFWLYFATKKIRHLLILAISVVSCIVLMQIKTLLITVPLAIYIVLFITRGYSRKKLALYGGILILIFLYMIITGNEALNQFYVILYYIFGMSNKIPLEYMKYVDTLIVRLEIIRNAMEHLSNNYLLGIGVGNYPEIVQGKSVMSIARNISYDLPNEAESGVLLFLVEGGILGLVAHISIYIYIVKGYMKRHNKESLVQNIIISIVLTNGISNIFQDNLNFLYWFFLGSGVYVTSALFSKNKIENNKKEKTTKNLNVTGVTNHENINL</sequence>
<feature type="transmembrane region" description="Helical" evidence="5">
    <location>
        <begin position="12"/>
        <end position="32"/>
    </location>
</feature>
<evidence type="ECO:0000313" key="8">
    <source>
        <dbReference type="Proteomes" id="UP000014028"/>
    </source>
</evidence>
<dbReference type="Proteomes" id="UP000014028">
    <property type="component" value="Unassembled WGS sequence"/>
</dbReference>
<dbReference type="GO" id="GO:0016020">
    <property type="term" value="C:membrane"/>
    <property type="evidence" value="ECO:0007669"/>
    <property type="project" value="UniProtKB-SubCell"/>
</dbReference>
<evidence type="ECO:0000259" key="6">
    <source>
        <dbReference type="Pfam" id="PF04932"/>
    </source>
</evidence>
<evidence type="ECO:0000256" key="3">
    <source>
        <dbReference type="ARBA" id="ARBA00022989"/>
    </source>
</evidence>
<organism evidence="7 8">
    <name type="scientific">Bacillus cereus VD184</name>
    <dbReference type="NCBI Taxonomy" id="1053242"/>
    <lineage>
        <taxon>Bacteria</taxon>
        <taxon>Bacillati</taxon>
        <taxon>Bacillota</taxon>
        <taxon>Bacilli</taxon>
        <taxon>Bacillales</taxon>
        <taxon>Bacillaceae</taxon>
        <taxon>Bacillus</taxon>
        <taxon>Bacillus cereus group</taxon>
    </lineage>
</organism>
<feature type="transmembrane region" description="Helical" evidence="5">
    <location>
        <begin position="189"/>
        <end position="219"/>
    </location>
</feature>
<dbReference type="EMBL" id="AHFK01000096">
    <property type="protein sequence ID" value="EOQ02509.1"/>
    <property type="molecule type" value="Genomic_DNA"/>
</dbReference>
<keyword evidence="3 5" id="KW-1133">Transmembrane helix</keyword>
<feature type="transmembrane region" description="Helical" evidence="5">
    <location>
        <begin position="71"/>
        <end position="90"/>
    </location>
</feature>
<feature type="transmembrane region" description="Helical" evidence="5">
    <location>
        <begin position="126"/>
        <end position="144"/>
    </location>
</feature>
<evidence type="ECO:0000256" key="5">
    <source>
        <dbReference type="SAM" id="Phobius"/>
    </source>
</evidence>
<evidence type="ECO:0000256" key="2">
    <source>
        <dbReference type="ARBA" id="ARBA00022692"/>
    </source>
</evidence>
<dbReference type="PANTHER" id="PTHR37422">
    <property type="entry name" value="TEICHURONIC ACID BIOSYNTHESIS PROTEIN TUAE"/>
    <property type="match status" value="1"/>
</dbReference>
<accession>A0A9W5R161</accession>
<evidence type="ECO:0000256" key="4">
    <source>
        <dbReference type="ARBA" id="ARBA00023136"/>
    </source>
</evidence>
<keyword evidence="4 5" id="KW-0472">Membrane</keyword>
<dbReference type="AlphaFoldDB" id="A0A9W5R161"/>
<dbReference type="Pfam" id="PF04932">
    <property type="entry name" value="Wzy_C"/>
    <property type="match status" value="1"/>
</dbReference>
<dbReference type="InterPro" id="IPR051533">
    <property type="entry name" value="WaaL-like"/>
</dbReference>
<feature type="transmembrane region" description="Helical" evidence="5">
    <location>
        <begin position="164"/>
        <end position="182"/>
    </location>
</feature>
<reference evidence="7 8" key="1">
    <citation type="submission" date="2012-12" db="EMBL/GenBank/DDBJ databases">
        <title>The Genome Sequence of Bacillus cereus VD184.</title>
        <authorList>
            <consortium name="The Broad Institute Genome Sequencing Platform"/>
            <consortium name="The Broad Institute Genome Sequencing Center for Infectious Disease"/>
            <person name="Feldgarden M."/>
            <person name="Van der Auwera G.A."/>
            <person name="Mahillon J."/>
            <person name="Duprez V."/>
            <person name="Timmery S."/>
            <person name="Mattelet C."/>
            <person name="Dierick K."/>
            <person name="Sun M."/>
            <person name="Yu Z."/>
            <person name="Zhu L."/>
            <person name="Hu X."/>
            <person name="Shank E.B."/>
            <person name="Swiecicka I."/>
            <person name="Hansen B.M."/>
            <person name="Andrup L."/>
            <person name="Walker B."/>
            <person name="Young S.K."/>
            <person name="Zeng Q."/>
            <person name="Gargeya S."/>
            <person name="Fitzgerald M."/>
            <person name="Haas B."/>
            <person name="Abouelleil A."/>
            <person name="Alvarado L."/>
            <person name="Arachchi H.M."/>
            <person name="Berlin A.M."/>
            <person name="Chapman S.B."/>
            <person name="Dewar J."/>
            <person name="Goldberg J."/>
            <person name="Griggs A."/>
            <person name="Gujja S."/>
            <person name="Hansen M."/>
            <person name="Howarth C."/>
            <person name="Imamovic A."/>
            <person name="Larimer J."/>
            <person name="McCowan C."/>
            <person name="Murphy C."/>
            <person name="Neiman D."/>
            <person name="Pearson M."/>
            <person name="Priest M."/>
            <person name="Roberts A."/>
            <person name="Saif S."/>
            <person name="Shea T."/>
            <person name="Sisk P."/>
            <person name="Sykes S."/>
            <person name="Wortman J."/>
            <person name="Nusbaum C."/>
            <person name="Birren B."/>
        </authorList>
    </citation>
    <scope>NUCLEOTIDE SEQUENCE [LARGE SCALE GENOMIC DNA]</scope>
    <source>
        <strain evidence="7 8">VD184</strain>
    </source>
</reference>
<comment type="subcellular location">
    <subcellularLocation>
        <location evidence="1">Membrane</location>
        <topology evidence="1">Multi-pass membrane protein</topology>
    </subcellularLocation>
</comment>
<proteinExistence type="predicted"/>
<feature type="transmembrane region" description="Helical" evidence="5">
    <location>
        <begin position="395"/>
        <end position="412"/>
    </location>
</feature>
<feature type="transmembrane region" description="Helical" evidence="5">
    <location>
        <begin position="336"/>
        <end position="359"/>
    </location>
</feature>
<feature type="domain" description="O-antigen ligase-related" evidence="6">
    <location>
        <begin position="199"/>
        <end position="351"/>
    </location>
</feature>
<feature type="transmembrane region" description="Helical" evidence="5">
    <location>
        <begin position="96"/>
        <end position="114"/>
    </location>
</feature>
<keyword evidence="2 5" id="KW-0812">Transmembrane</keyword>
<dbReference type="PANTHER" id="PTHR37422:SF13">
    <property type="entry name" value="LIPOPOLYSACCHARIDE BIOSYNTHESIS PROTEIN PA4999-RELATED"/>
    <property type="match status" value="1"/>
</dbReference>
<comment type="caution">
    <text evidence="7">The sequence shown here is derived from an EMBL/GenBank/DDBJ whole genome shotgun (WGS) entry which is preliminary data.</text>
</comment>
<name>A0A9W5R161_BACCE</name>